<sequence>MKKEQDLEKTLRKLRWKYRIDTVLAGILVILAIILRLAMAIGIPVVIVWICAHFMFHLI</sequence>
<dbReference type="AlphaFoldDB" id="A0A916QG09"/>
<keyword evidence="1" id="KW-0812">Transmembrane</keyword>
<proteinExistence type="predicted"/>
<accession>A0A916QG09</accession>
<dbReference type="RefSeq" id="WP_212780323.1">
    <property type="nucleotide sequence ID" value="NZ_BMAY01000003.1"/>
</dbReference>
<keyword evidence="1" id="KW-0472">Membrane</keyword>
<gene>
    <name evidence="2" type="ORF">LCB40_05010</name>
</gene>
<reference evidence="2" key="1">
    <citation type="submission" date="2020-08" db="EMBL/GenBank/DDBJ databases">
        <title>Taxonomic study for Lactobacillus species isolated from hardwood bark.</title>
        <authorList>
            <person name="Tohno M."/>
            <person name="Tanizawa Y."/>
        </authorList>
    </citation>
    <scope>NUCLEOTIDE SEQUENCE</scope>
    <source>
        <strain evidence="2">B40</strain>
    </source>
</reference>
<dbReference type="Proteomes" id="UP000677218">
    <property type="component" value="Unassembled WGS sequence"/>
</dbReference>
<keyword evidence="3" id="KW-1185">Reference proteome</keyword>
<keyword evidence="1" id="KW-1133">Transmembrane helix</keyword>
<evidence type="ECO:0000256" key="1">
    <source>
        <dbReference type="SAM" id="Phobius"/>
    </source>
</evidence>
<feature type="transmembrane region" description="Helical" evidence="1">
    <location>
        <begin position="23"/>
        <end position="56"/>
    </location>
</feature>
<name>A0A916QG09_9LACO</name>
<dbReference type="EMBL" id="BMAY01000003">
    <property type="protein sequence ID" value="GFZ26621.1"/>
    <property type="molecule type" value="Genomic_DNA"/>
</dbReference>
<evidence type="ECO:0000313" key="2">
    <source>
        <dbReference type="EMBL" id="GFZ26621.1"/>
    </source>
</evidence>
<comment type="caution">
    <text evidence="2">The sequence shown here is derived from an EMBL/GenBank/DDBJ whole genome shotgun (WGS) entry which is preliminary data.</text>
</comment>
<evidence type="ECO:0000313" key="3">
    <source>
        <dbReference type="Proteomes" id="UP000677218"/>
    </source>
</evidence>
<organism evidence="2 3">
    <name type="scientific">Lactobacillus corticis</name>
    <dbReference type="NCBI Taxonomy" id="2201249"/>
    <lineage>
        <taxon>Bacteria</taxon>
        <taxon>Bacillati</taxon>
        <taxon>Bacillota</taxon>
        <taxon>Bacilli</taxon>
        <taxon>Lactobacillales</taxon>
        <taxon>Lactobacillaceae</taxon>
        <taxon>Lactobacillus</taxon>
    </lineage>
</organism>
<protein>
    <submittedName>
        <fullName evidence="2">Uncharacterized protein</fullName>
    </submittedName>
</protein>